<dbReference type="PROSITE" id="PS50928">
    <property type="entry name" value="ABC_TM1"/>
    <property type="match status" value="1"/>
</dbReference>
<keyword evidence="3" id="KW-1003">Cell membrane</keyword>
<dbReference type="GO" id="GO:0005886">
    <property type="term" value="C:plasma membrane"/>
    <property type="evidence" value="ECO:0007669"/>
    <property type="project" value="UniProtKB-SubCell"/>
</dbReference>
<evidence type="ECO:0000256" key="6">
    <source>
        <dbReference type="ARBA" id="ARBA00023136"/>
    </source>
</evidence>
<feature type="transmembrane region" description="Helical" evidence="7">
    <location>
        <begin position="100"/>
        <end position="126"/>
    </location>
</feature>
<reference evidence="9" key="1">
    <citation type="submission" date="2021-04" db="EMBL/GenBank/DDBJ databases">
        <authorList>
            <person name="Zhang D.-C."/>
        </authorList>
    </citation>
    <scope>NUCLEOTIDE SEQUENCE</scope>
    <source>
        <strain evidence="9">CGMCC 1.15697</strain>
    </source>
</reference>
<organism evidence="9 10">
    <name type="scientific">Marivibrio halodurans</name>
    <dbReference type="NCBI Taxonomy" id="2039722"/>
    <lineage>
        <taxon>Bacteria</taxon>
        <taxon>Pseudomonadati</taxon>
        <taxon>Pseudomonadota</taxon>
        <taxon>Alphaproteobacteria</taxon>
        <taxon>Rhodospirillales</taxon>
        <taxon>Rhodospirillaceae</taxon>
        <taxon>Marivibrio</taxon>
    </lineage>
</organism>
<dbReference type="InterPro" id="IPR000515">
    <property type="entry name" value="MetI-like"/>
</dbReference>
<comment type="subcellular location">
    <subcellularLocation>
        <location evidence="1 7">Cell membrane</location>
        <topology evidence="1 7">Multi-pass membrane protein</topology>
    </subcellularLocation>
</comment>
<feature type="transmembrane region" description="Helical" evidence="7">
    <location>
        <begin position="146"/>
        <end position="169"/>
    </location>
</feature>
<proteinExistence type="inferred from homology"/>
<evidence type="ECO:0000256" key="2">
    <source>
        <dbReference type="ARBA" id="ARBA00022448"/>
    </source>
</evidence>
<evidence type="ECO:0000259" key="8">
    <source>
        <dbReference type="PROSITE" id="PS50928"/>
    </source>
</evidence>
<protein>
    <submittedName>
        <fullName evidence="9">Phosphonate ABC transporter, permease protein PhnE</fullName>
    </submittedName>
</protein>
<dbReference type="PANTHER" id="PTHR30043:SF1">
    <property type="entry name" value="ABC TRANSPORT SYSTEM PERMEASE PROTEIN P69"/>
    <property type="match status" value="1"/>
</dbReference>
<dbReference type="NCBIfam" id="TIGR01097">
    <property type="entry name" value="PhnE"/>
    <property type="match status" value="1"/>
</dbReference>
<evidence type="ECO:0000256" key="5">
    <source>
        <dbReference type="ARBA" id="ARBA00022989"/>
    </source>
</evidence>
<evidence type="ECO:0000313" key="10">
    <source>
        <dbReference type="Proteomes" id="UP000672602"/>
    </source>
</evidence>
<feature type="transmembrane region" description="Helical" evidence="7">
    <location>
        <begin position="30"/>
        <end position="50"/>
    </location>
</feature>
<dbReference type="AlphaFoldDB" id="A0A8J7S6S3"/>
<feature type="transmembrane region" description="Helical" evidence="7">
    <location>
        <begin position="250"/>
        <end position="273"/>
    </location>
</feature>
<dbReference type="Proteomes" id="UP000672602">
    <property type="component" value="Unassembled WGS sequence"/>
</dbReference>
<evidence type="ECO:0000256" key="4">
    <source>
        <dbReference type="ARBA" id="ARBA00022692"/>
    </source>
</evidence>
<dbReference type="SUPFAM" id="SSF161098">
    <property type="entry name" value="MetI-like"/>
    <property type="match status" value="1"/>
</dbReference>
<dbReference type="Gene3D" id="1.10.3720.10">
    <property type="entry name" value="MetI-like"/>
    <property type="match status" value="1"/>
</dbReference>
<comment type="similarity">
    <text evidence="7">Belongs to the binding-protein-dependent transport system permease family.</text>
</comment>
<keyword evidence="4 7" id="KW-0812">Transmembrane</keyword>
<sequence>MTATSPGDHAPRMIDQIDQEFGKAERKRRLYTALFIAATLFVMVGGFGIAEDMNSGSFIGGLHKFFDYPANIVAESFEAGWGWYPLLLHFAPALIETVNMAAVGTILGGVLALVLAFCSTRGLGVWPPLIPICRRFMDGARAFPELILALFLIFVLGASPVPAIIAVAFHTAGALGKQFSEVNENIDRGPLDGLAAAGANWTQRMRYGVLPQVLPNYTSYLLMRFEINIRASAILGFVGAGGIGQELRKAIGWTQGAETSALFVLLFLAIVAIDQISSTLRRRLTGDGVGHV</sequence>
<evidence type="ECO:0000313" key="9">
    <source>
        <dbReference type="EMBL" id="MBP5856627.1"/>
    </source>
</evidence>
<comment type="caution">
    <text evidence="9">The sequence shown here is derived from an EMBL/GenBank/DDBJ whole genome shotgun (WGS) entry which is preliminary data.</text>
</comment>
<evidence type="ECO:0000256" key="3">
    <source>
        <dbReference type="ARBA" id="ARBA00022475"/>
    </source>
</evidence>
<keyword evidence="10" id="KW-1185">Reference proteome</keyword>
<dbReference type="RefSeq" id="WP_210681192.1">
    <property type="nucleotide sequence ID" value="NZ_JAGMWN010000002.1"/>
</dbReference>
<dbReference type="InterPro" id="IPR035906">
    <property type="entry name" value="MetI-like_sf"/>
</dbReference>
<keyword evidence="6 7" id="KW-0472">Membrane</keyword>
<dbReference type="PANTHER" id="PTHR30043">
    <property type="entry name" value="PHOSPHONATES TRANSPORT SYSTEM PERMEASE PROTEIN"/>
    <property type="match status" value="1"/>
</dbReference>
<evidence type="ECO:0000256" key="7">
    <source>
        <dbReference type="RuleBase" id="RU363032"/>
    </source>
</evidence>
<gene>
    <name evidence="9" type="primary">phnE</name>
    <name evidence="9" type="ORF">KAJ83_06380</name>
</gene>
<keyword evidence="5 7" id="KW-1133">Transmembrane helix</keyword>
<name>A0A8J7S6S3_9PROT</name>
<dbReference type="InterPro" id="IPR005769">
    <property type="entry name" value="PhnE/PtxC"/>
</dbReference>
<accession>A0A8J7S6S3</accession>
<dbReference type="CDD" id="cd06261">
    <property type="entry name" value="TM_PBP2"/>
    <property type="match status" value="1"/>
</dbReference>
<dbReference type="EMBL" id="JAGMWN010000002">
    <property type="protein sequence ID" value="MBP5856627.1"/>
    <property type="molecule type" value="Genomic_DNA"/>
</dbReference>
<feature type="domain" description="ABC transmembrane type-1" evidence="8">
    <location>
        <begin position="94"/>
        <end position="277"/>
    </location>
</feature>
<dbReference type="GO" id="GO:0015416">
    <property type="term" value="F:ABC-type phosphonate transporter activity"/>
    <property type="evidence" value="ECO:0007669"/>
    <property type="project" value="InterPro"/>
</dbReference>
<keyword evidence="2 7" id="KW-0813">Transport</keyword>
<evidence type="ECO:0000256" key="1">
    <source>
        <dbReference type="ARBA" id="ARBA00004651"/>
    </source>
</evidence>
<dbReference type="Pfam" id="PF00528">
    <property type="entry name" value="BPD_transp_1"/>
    <property type="match status" value="1"/>
</dbReference>